<dbReference type="GO" id="GO:0000976">
    <property type="term" value="F:transcription cis-regulatory region binding"/>
    <property type="evidence" value="ECO:0007669"/>
    <property type="project" value="TreeGrafter"/>
</dbReference>
<dbReference type="Pfam" id="PF00440">
    <property type="entry name" value="TetR_N"/>
    <property type="match status" value="1"/>
</dbReference>
<organism evidence="2 3">
    <name type="scientific">Denitratisoma oestradiolicum</name>
    <dbReference type="NCBI Taxonomy" id="311182"/>
    <lineage>
        <taxon>Bacteria</taxon>
        <taxon>Pseudomonadati</taxon>
        <taxon>Pseudomonadota</taxon>
        <taxon>Betaproteobacteria</taxon>
        <taxon>Nitrosomonadales</taxon>
        <taxon>Sterolibacteriaceae</taxon>
        <taxon>Denitratisoma</taxon>
    </lineage>
</organism>
<keyword evidence="3" id="KW-1185">Reference proteome</keyword>
<evidence type="ECO:0000256" key="1">
    <source>
        <dbReference type="ARBA" id="ARBA00023125"/>
    </source>
</evidence>
<dbReference type="OrthoDB" id="9809772at2"/>
<protein>
    <submittedName>
        <fullName evidence="2">Putative Regulatory protein TetR</fullName>
    </submittedName>
</protein>
<sequence length="215" mass="23786">MQKKTVRKKLGRPEGAGGGIETRRKIIIAAVDCFAERGYANSNNQDIAKAAGITSGALYHYFESKAALYREALQLIVTTLVGTYRAACDQNPDRTSIDQLCIGLREVMVLSRSWPGALRFAAASFSEIQRNSELDWLNEMDARLFYDFFYDLVERAKLRGELAPGANVESVVKVLIVCNMGISSLAEQGEDIFLEAVTTFEQLIAGSLMKRPHLA</sequence>
<dbReference type="Proteomes" id="UP000515733">
    <property type="component" value="Chromosome"/>
</dbReference>
<reference evidence="2 3" key="1">
    <citation type="submission" date="2020-03" db="EMBL/GenBank/DDBJ databases">
        <authorList>
            <consortium name="Genoscope - CEA"/>
            <person name="William W."/>
        </authorList>
    </citation>
    <scope>NUCLEOTIDE SEQUENCE [LARGE SCALE GENOMIC DNA]</scope>
    <source>
        <strain evidence="3">DSM 16959</strain>
    </source>
</reference>
<dbReference type="InterPro" id="IPR050109">
    <property type="entry name" value="HTH-type_TetR-like_transc_reg"/>
</dbReference>
<dbReference type="PROSITE" id="PS50977">
    <property type="entry name" value="HTH_TETR_2"/>
    <property type="match status" value="1"/>
</dbReference>
<dbReference type="PRINTS" id="PR00455">
    <property type="entry name" value="HTHTETR"/>
</dbReference>
<dbReference type="InterPro" id="IPR001647">
    <property type="entry name" value="HTH_TetR"/>
</dbReference>
<evidence type="ECO:0000313" key="3">
    <source>
        <dbReference type="Proteomes" id="UP000515733"/>
    </source>
</evidence>
<evidence type="ECO:0000313" key="2">
    <source>
        <dbReference type="EMBL" id="CAB1368895.1"/>
    </source>
</evidence>
<dbReference type="EMBL" id="LR778301">
    <property type="protein sequence ID" value="CAB1368895.1"/>
    <property type="molecule type" value="Genomic_DNA"/>
</dbReference>
<dbReference type="SUPFAM" id="SSF48498">
    <property type="entry name" value="Tetracyclin repressor-like, C-terminal domain"/>
    <property type="match status" value="1"/>
</dbReference>
<gene>
    <name evidence="2" type="ORF">DENOEST_1730</name>
</gene>
<dbReference type="KEGG" id="doe:DENOEST_1730"/>
<dbReference type="RefSeq" id="WP_145768928.1">
    <property type="nucleotide sequence ID" value="NZ_LR778301.1"/>
</dbReference>
<dbReference type="AlphaFoldDB" id="A0A6S6XX72"/>
<accession>A0A6S6XX72</accession>
<dbReference type="InterPro" id="IPR036271">
    <property type="entry name" value="Tet_transcr_reg_TetR-rel_C_sf"/>
</dbReference>
<dbReference type="GO" id="GO:0003700">
    <property type="term" value="F:DNA-binding transcription factor activity"/>
    <property type="evidence" value="ECO:0007669"/>
    <property type="project" value="TreeGrafter"/>
</dbReference>
<proteinExistence type="predicted"/>
<dbReference type="InterPro" id="IPR009057">
    <property type="entry name" value="Homeodomain-like_sf"/>
</dbReference>
<dbReference type="PANTHER" id="PTHR30055:SF226">
    <property type="entry name" value="HTH-TYPE TRANSCRIPTIONAL REGULATOR PKSA"/>
    <property type="match status" value="1"/>
</dbReference>
<name>A0A6S6XX72_9PROT</name>
<dbReference type="PANTHER" id="PTHR30055">
    <property type="entry name" value="HTH-TYPE TRANSCRIPTIONAL REGULATOR RUTR"/>
    <property type="match status" value="1"/>
</dbReference>
<dbReference type="SUPFAM" id="SSF46689">
    <property type="entry name" value="Homeodomain-like"/>
    <property type="match status" value="1"/>
</dbReference>
<dbReference type="Gene3D" id="1.10.357.10">
    <property type="entry name" value="Tetracycline Repressor, domain 2"/>
    <property type="match status" value="1"/>
</dbReference>
<keyword evidence="1" id="KW-0238">DNA-binding</keyword>